<dbReference type="PIRSF" id="PIRSF000151">
    <property type="entry name" value="GPR"/>
    <property type="match status" value="1"/>
</dbReference>
<dbReference type="InterPro" id="IPR016163">
    <property type="entry name" value="Ald_DH_C"/>
</dbReference>
<dbReference type="InterPro" id="IPR016161">
    <property type="entry name" value="Ald_DH/histidinol_DH"/>
</dbReference>
<comment type="function">
    <text evidence="7">Catalyzes the NADPH-dependent reduction of L-glutamate 5-phosphate into L-glutamate 5-semialdehyde and phosphate. The product spontaneously undergoes cyclization to form 1-pyrroline-5-carboxylate.</text>
</comment>
<dbReference type="FunFam" id="3.40.309.10:FF:000006">
    <property type="entry name" value="Gamma-glutamyl phosphate reductase"/>
    <property type="match status" value="1"/>
</dbReference>
<dbReference type="PANTHER" id="PTHR11063:SF8">
    <property type="entry name" value="DELTA-1-PYRROLINE-5-CARBOXYLATE SYNTHASE"/>
    <property type="match status" value="1"/>
</dbReference>
<evidence type="ECO:0000313" key="10">
    <source>
        <dbReference type="Proteomes" id="UP000195305"/>
    </source>
</evidence>
<keyword evidence="10" id="KW-1185">Reference proteome</keyword>
<dbReference type="HAMAP" id="MF_00412">
    <property type="entry name" value="ProA"/>
    <property type="match status" value="1"/>
</dbReference>
<dbReference type="InterPro" id="IPR016162">
    <property type="entry name" value="Ald_DH_N"/>
</dbReference>
<evidence type="ECO:0000256" key="6">
    <source>
        <dbReference type="ARBA" id="ARBA00049024"/>
    </source>
</evidence>
<dbReference type="EC" id="1.2.1.41" evidence="7"/>
<gene>
    <name evidence="7" type="primary">proA</name>
    <name evidence="9" type="ORF">B5E75_06995</name>
</gene>
<reference evidence="9 10" key="1">
    <citation type="journal article" date="2018" name="BMC Genomics">
        <title>Whole genome sequencing and function prediction of 133 gut anaerobes isolated from chicken caecum in pure cultures.</title>
        <authorList>
            <person name="Medvecky M."/>
            <person name="Cejkova D."/>
            <person name="Polansky O."/>
            <person name="Karasova D."/>
            <person name="Kubasova T."/>
            <person name="Cizek A."/>
            <person name="Rychlik I."/>
        </authorList>
    </citation>
    <scope>NUCLEOTIDE SEQUENCE [LARGE SCALE GENOMIC DNA]</scope>
    <source>
        <strain evidence="9 10">An13</strain>
    </source>
</reference>
<sequence length="413" mass="46266">MNKNLLEQLVQARQAQRQMMNVSTDNKNKALQNIAKTLKEHIPDIIVENQKDIENAKKTGMSKAMMDRLFLNEERILSICDDVLKLIHLKDPVGEIVREIKRPNGLLIQQVRIPIGVFGIVYEARPNVTIDIACLCIKSGNVCLLKGGKEAIHSNRILVYYMQKALQDLLPVTSVQLIDYGGREMVDELIRAYGYVDVVVPRGGAGLIQHVVQNATVPVIETGAGNCHLYIDKEADMEKAIDISVNAKIQRPSVCNAIETILVHQDIAAKYLPLLYEQFQNCVEIRGDQSVQKYIPCQQVTREDYATEYDDYIVAIKVVQDVKEAVGHIAQYSTKHSEAIITENIQTADYFLSHVDSACVYHNASTRFSDGGEFGFGAELGISTQKLHARGPLGLQEMTSYQYKIYGNGQVRE</sequence>
<keyword evidence="3 7" id="KW-0641">Proline biosynthesis</keyword>
<comment type="subcellular location">
    <subcellularLocation>
        <location evidence="7">Cytoplasm</location>
    </subcellularLocation>
</comment>
<dbReference type="SUPFAM" id="SSF53720">
    <property type="entry name" value="ALDH-like"/>
    <property type="match status" value="1"/>
</dbReference>
<evidence type="ECO:0000256" key="2">
    <source>
        <dbReference type="ARBA" id="ARBA00022605"/>
    </source>
</evidence>
<dbReference type="PROSITE" id="PS01223">
    <property type="entry name" value="PROA"/>
    <property type="match status" value="1"/>
</dbReference>
<evidence type="ECO:0000259" key="8">
    <source>
        <dbReference type="Pfam" id="PF00171"/>
    </source>
</evidence>
<comment type="caution">
    <text evidence="9">The sequence shown here is derived from an EMBL/GenBank/DDBJ whole genome shotgun (WGS) entry which is preliminary data.</text>
</comment>
<comment type="catalytic activity">
    <reaction evidence="6 7">
        <text>L-glutamate 5-semialdehyde + phosphate + NADP(+) = L-glutamyl 5-phosphate + NADPH + H(+)</text>
        <dbReference type="Rhea" id="RHEA:19541"/>
        <dbReference type="ChEBI" id="CHEBI:15378"/>
        <dbReference type="ChEBI" id="CHEBI:43474"/>
        <dbReference type="ChEBI" id="CHEBI:57783"/>
        <dbReference type="ChEBI" id="CHEBI:58066"/>
        <dbReference type="ChEBI" id="CHEBI:58274"/>
        <dbReference type="ChEBI" id="CHEBI:58349"/>
        <dbReference type="EC" id="1.2.1.41"/>
    </reaction>
</comment>
<dbReference type="RefSeq" id="WP_087358046.1">
    <property type="nucleotide sequence ID" value="NZ_NFLJ01000017.1"/>
</dbReference>
<proteinExistence type="inferred from homology"/>
<dbReference type="NCBIfam" id="TIGR00407">
    <property type="entry name" value="proA"/>
    <property type="match status" value="1"/>
</dbReference>
<dbReference type="OrthoDB" id="9809970at2"/>
<feature type="domain" description="Aldehyde dehydrogenase" evidence="8">
    <location>
        <begin position="10"/>
        <end position="281"/>
    </location>
</feature>
<dbReference type="UniPathway" id="UPA00098">
    <property type="reaction ID" value="UER00360"/>
</dbReference>
<evidence type="ECO:0000256" key="1">
    <source>
        <dbReference type="ARBA" id="ARBA00004985"/>
    </source>
</evidence>
<dbReference type="GO" id="GO:0004350">
    <property type="term" value="F:glutamate-5-semialdehyde dehydrogenase activity"/>
    <property type="evidence" value="ECO:0007669"/>
    <property type="project" value="UniProtKB-UniRule"/>
</dbReference>
<dbReference type="InterPro" id="IPR020593">
    <property type="entry name" value="G-glutamylP_reductase_CS"/>
</dbReference>
<keyword evidence="2 7" id="KW-0028">Amino-acid biosynthesis</keyword>
<dbReference type="InterPro" id="IPR015590">
    <property type="entry name" value="Aldehyde_DH_dom"/>
</dbReference>
<keyword evidence="5 7" id="KW-0560">Oxidoreductase</keyword>
<keyword evidence="7" id="KW-0963">Cytoplasm</keyword>
<evidence type="ECO:0000256" key="7">
    <source>
        <dbReference type="HAMAP-Rule" id="MF_00412"/>
    </source>
</evidence>
<dbReference type="InterPro" id="IPR012134">
    <property type="entry name" value="Glu-5-SA_DH"/>
</dbReference>
<dbReference type="Gene3D" id="3.40.605.10">
    <property type="entry name" value="Aldehyde Dehydrogenase, Chain A, domain 1"/>
    <property type="match status" value="1"/>
</dbReference>
<keyword evidence="4 7" id="KW-0521">NADP</keyword>
<name>A0A1Y4SWT9_9FIRM</name>
<dbReference type="Proteomes" id="UP000195305">
    <property type="component" value="Unassembled WGS sequence"/>
</dbReference>
<evidence type="ECO:0000256" key="3">
    <source>
        <dbReference type="ARBA" id="ARBA00022650"/>
    </source>
</evidence>
<accession>A0A1Y4SWT9</accession>
<dbReference type="EMBL" id="NFLJ01000017">
    <property type="protein sequence ID" value="OUQ34378.1"/>
    <property type="molecule type" value="Genomic_DNA"/>
</dbReference>
<dbReference type="PANTHER" id="PTHR11063">
    <property type="entry name" value="GLUTAMATE SEMIALDEHYDE DEHYDROGENASE"/>
    <property type="match status" value="1"/>
</dbReference>
<evidence type="ECO:0000256" key="4">
    <source>
        <dbReference type="ARBA" id="ARBA00022857"/>
    </source>
</evidence>
<evidence type="ECO:0000256" key="5">
    <source>
        <dbReference type="ARBA" id="ARBA00023002"/>
    </source>
</evidence>
<protein>
    <recommendedName>
        <fullName evidence="7">Gamma-glutamyl phosphate reductase</fullName>
        <shortName evidence="7">GPR</shortName>
        <ecNumber evidence="7">1.2.1.41</ecNumber>
    </recommendedName>
    <alternativeName>
        <fullName evidence="7">Glutamate-5-semialdehyde dehydrogenase</fullName>
    </alternativeName>
    <alternativeName>
        <fullName evidence="7">Glutamyl-gamma-semialdehyde dehydrogenase</fullName>
        <shortName evidence="7">GSA dehydrogenase</shortName>
    </alternativeName>
</protein>
<comment type="similarity">
    <text evidence="7">Belongs to the gamma-glutamyl phosphate reductase family.</text>
</comment>
<comment type="pathway">
    <text evidence="1 7">Amino-acid biosynthesis; L-proline biosynthesis; L-glutamate 5-semialdehyde from L-glutamate: step 2/2.</text>
</comment>
<dbReference type="CDD" id="cd07079">
    <property type="entry name" value="ALDH_F18-19_ProA-GPR"/>
    <property type="match status" value="1"/>
</dbReference>
<dbReference type="GO" id="GO:0055129">
    <property type="term" value="P:L-proline biosynthetic process"/>
    <property type="evidence" value="ECO:0007669"/>
    <property type="project" value="UniProtKB-UniRule"/>
</dbReference>
<dbReference type="InterPro" id="IPR000965">
    <property type="entry name" value="GPR_dom"/>
</dbReference>
<dbReference type="AlphaFoldDB" id="A0A1Y4SWT9"/>
<organism evidence="9 10">
    <name type="scientific">Massilimicrobiota timonensis</name>
    <dbReference type="NCBI Taxonomy" id="1776392"/>
    <lineage>
        <taxon>Bacteria</taxon>
        <taxon>Bacillati</taxon>
        <taxon>Bacillota</taxon>
        <taxon>Erysipelotrichia</taxon>
        <taxon>Erysipelotrichales</taxon>
        <taxon>Erysipelotrichaceae</taxon>
        <taxon>Massilimicrobiota</taxon>
    </lineage>
</organism>
<dbReference type="GO" id="GO:0005737">
    <property type="term" value="C:cytoplasm"/>
    <property type="evidence" value="ECO:0007669"/>
    <property type="project" value="UniProtKB-SubCell"/>
</dbReference>
<dbReference type="NCBIfam" id="NF001221">
    <property type="entry name" value="PRK00197.1"/>
    <property type="match status" value="1"/>
</dbReference>
<evidence type="ECO:0000313" key="9">
    <source>
        <dbReference type="EMBL" id="OUQ34378.1"/>
    </source>
</evidence>
<dbReference type="Pfam" id="PF00171">
    <property type="entry name" value="Aldedh"/>
    <property type="match status" value="1"/>
</dbReference>
<dbReference type="GO" id="GO:0050661">
    <property type="term" value="F:NADP binding"/>
    <property type="evidence" value="ECO:0007669"/>
    <property type="project" value="InterPro"/>
</dbReference>
<dbReference type="Gene3D" id="3.40.309.10">
    <property type="entry name" value="Aldehyde Dehydrogenase, Chain A, domain 2"/>
    <property type="match status" value="1"/>
</dbReference>